<dbReference type="AlphaFoldDB" id="A0A494X8Y1"/>
<accession>A0A494X8Y1</accession>
<protein>
    <submittedName>
        <fullName evidence="3">Serine/threonine-protein phosphatase</fullName>
    </submittedName>
</protein>
<dbReference type="InterPro" id="IPR036457">
    <property type="entry name" value="PPM-type-like_dom_sf"/>
</dbReference>
<feature type="domain" description="PPM-type phosphatase" evidence="2">
    <location>
        <begin position="54"/>
        <end position="289"/>
    </location>
</feature>
<gene>
    <name evidence="3" type="ORF">D7S89_21910</name>
</gene>
<dbReference type="OrthoDB" id="9801841at2"/>
<name>A0A494X8Y1_9BURK</name>
<sequence>MEPLREPASRHGAGRRGRLQRRLRQGVPSRLRRRSQALSRAATRPGCRRDMNVSHAHFTGAGSRTSNQDCIGFQLSEDRACFVVSDGIGGAPGGEVAARCAVDSVLACWSGSERPVAELARACVKAANAAIVARQEHDLAHRHMSATVVALFLDRRNATAQWAHVGDSRLYRFRRGALLDRTRDHSVTQRMSDAGFPGNGISPNLLHMALGMRGPISPGHSGVHSLQDGDVFLLCTDGFWQLVPEKTIEHRLRIVQSVDDWICLLEHEASRSCEHSGHGDNYSALAVWIGRPENVTLMNVRP</sequence>
<feature type="compositionally biased region" description="Basic residues" evidence="1">
    <location>
        <begin position="12"/>
        <end position="35"/>
    </location>
</feature>
<dbReference type="CDD" id="cd00143">
    <property type="entry name" value="PP2Cc"/>
    <property type="match status" value="1"/>
</dbReference>
<evidence type="ECO:0000256" key="1">
    <source>
        <dbReference type="SAM" id="MobiDB-lite"/>
    </source>
</evidence>
<dbReference type="Proteomes" id="UP000280434">
    <property type="component" value="Unassembled WGS sequence"/>
</dbReference>
<evidence type="ECO:0000259" key="2">
    <source>
        <dbReference type="PROSITE" id="PS51746"/>
    </source>
</evidence>
<proteinExistence type="predicted"/>
<dbReference type="Gene3D" id="3.60.40.10">
    <property type="entry name" value="PPM-type phosphatase domain"/>
    <property type="match status" value="1"/>
</dbReference>
<evidence type="ECO:0000313" key="4">
    <source>
        <dbReference type="Proteomes" id="UP000280434"/>
    </source>
</evidence>
<dbReference type="SUPFAM" id="SSF81606">
    <property type="entry name" value="PP2C-like"/>
    <property type="match status" value="1"/>
</dbReference>
<dbReference type="SMART" id="SM00331">
    <property type="entry name" value="PP2C_SIG"/>
    <property type="match status" value="1"/>
</dbReference>
<dbReference type="Pfam" id="PF13672">
    <property type="entry name" value="PP2C_2"/>
    <property type="match status" value="1"/>
</dbReference>
<keyword evidence="4" id="KW-1185">Reference proteome</keyword>
<dbReference type="PROSITE" id="PS51746">
    <property type="entry name" value="PPM_2"/>
    <property type="match status" value="1"/>
</dbReference>
<reference evidence="3 4" key="1">
    <citation type="submission" date="2018-10" db="EMBL/GenBank/DDBJ databases">
        <title>Paraburkholderia sp. 7MK8-2, isolated from soil.</title>
        <authorList>
            <person name="Gao Z.-H."/>
            <person name="Qiu L.-H."/>
        </authorList>
    </citation>
    <scope>NUCLEOTIDE SEQUENCE [LARGE SCALE GENOMIC DNA]</scope>
    <source>
        <strain evidence="3 4">7MK8-2</strain>
    </source>
</reference>
<evidence type="ECO:0000313" key="3">
    <source>
        <dbReference type="EMBL" id="RKP44539.1"/>
    </source>
</evidence>
<comment type="caution">
    <text evidence="3">The sequence shown here is derived from an EMBL/GenBank/DDBJ whole genome shotgun (WGS) entry which is preliminary data.</text>
</comment>
<feature type="region of interest" description="Disordered" evidence="1">
    <location>
        <begin position="1"/>
        <end position="46"/>
    </location>
</feature>
<dbReference type="InterPro" id="IPR001932">
    <property type="entry name" value="PPM-type_phosphatase-like_dom"/>
</dbReference>
<dbReference type="SMART" id="SM00332">
    <property type="entry name" value="PP2Cc"/>
    <property type="match status" value="1"/>
</dbReference>
<organism evidence="3 4">
    <name type="scientific">Trinickia fusca</name>
    <dbReference type="NCBI Taxonomy" id="2419777"/>
    <lineage>
        <taxon>Bacteria</taxon>
        <taxon>Pseudomonadati</taxon>
        <taxon>Pseudomonadota</taxon>
        <taxon>Betaproteobacteria</taxon>
        <taxon>Burkholderiales</taxon>
        <taxon>Burkholderiaceae</taxon>
        <taxon>Trinickia</taxon>
    </lineage>
</organism>
<dbReference type="EMBL" id="RBZV01000012">
    <property type="protein sequence ID" value="RKP44539.1"/>
    <property type="molecule type" value="Genomic_DNA"/>
</dbReference>